<dbReference type="EMBL" id="DRKP01000174">
    <property type="protein sequence ID" value="HEB97490.1"/>
    <property type="molecule type" value="Genomic_DNA"/>
</dbReference>
<feature type="non-terminal residue" evidence="1">
    <location>
        <position position="98"/>
    </location>
</feature>
<comment type="caution">
    <text evidence="1">The sequence shown here is derived from an EMBL/GenBank/DDBJ whole genome shotgun (WGS) entry which is preliminary data.</text>
</comment>
<accession>A0A831W9Z1</accession>
<gene>
    <name evidence="1" type="ORF">ENI96_13790</name>
</gene>
<protein>
    <submittedName>
        <fullName evidence="1">Uncharacterized protein</fullName>
    </submittedName>
</protein>
<dbReference type="Proteomes" id="UP000886251">
    <property type="component" value="Unassembled WGS sequence"/>
</dbReference>
<dbReference type="AlphaFoldDB" id="A0A831W9Z1"/>
<organism evidence="1">
    <name type="scientific">Sedimenticola thiotaurini</name>
    <dbReference type="NCBI Taxonomy" id="1543721"/>
    <lineage>
        <taxon>Bacteria</taxon>
        <taxon>Pseudomonadati</taxon>
        <taxon>Pseudomonadota</taxon>
        <taxon>Gammaproteobacteria</taxon>
        <taxon>Chromatiales</taxon>
        <taxon>Sedimenticolaceae</taxon>
        <taxon>Sedimenticola</taxon>
    </lineage>
</organism>
<evidence type="ECO:0000313" key="1">
    <source>
        <dbReference type="EMBL" id="HEB97490.1"/>
    </source>
</evidence>
<reference evidence="1" key="1">
    <citation type="journal article" date="2020" name="mSystems">
        <title>Genome- and Community-Level Interaction Insights into Carbon Utilization and Element Cycling Functions of Hydrothermarchaeota in Hydrothermal Sediment.</title>
        <authorList>
            <person name="Zhou Z."/>
            <person name="Liu Y."/>
            <person name="Xu W."/>
            <person name="Pan J."/>
            <person name="Luo Z.H."/>
            <person name="Li M."/>
        </authorList>
    </citation>
    <scope>NUCLEOTIDE SEQUENCE [LARGE SCALE GENOMIC DNA]</scope>
    <source>
        <strain evidence="1">HyVt-443</strain>
    </source>
</reference>
<sequence>MSKTHHSRQRMRIPVTYRDEWQDGFGARGWKLDASLMESTVISSTAYTGEKVPTSVLVHDILDHLLSGFGFSGHRNEAMAVVQLASRTGADIEISFRP</sequence>
<proteinExistence type="predicted"/>
<name>A0A831W9Z1_9GAMM</name>